<gene>
    <name evidence="1" type="ORF">CQS04_08795</name>
</gene>
<protein>
    <recommendedName>
        <fullName evidence="3">DUF1027 domain-containing protein</fullName>
    </recommendedName>
</protein>
<keyword evidence="2" id="KW-1185">Reference proteome</keyword>
<evidence type="ECO:0000313" key="2">
    <source>
        <dbReference type="Proteomes" id="UP000228680"/>
    </source>
</evidence>
<reference evidence="1 2" key="1">
    <citation type="submission" date="2017-10" db="EMBL/GenBank/DDBJ databases">
        <title>Draft genome of Chryseomicrobium casticus sp. nov.</title>
        <authorList>
            <person name="Chakraborty R."/>
            <person name="Saha T."/>
        </authorList>
    </citation>
    <scope>NUCLEOTIDE SEQUENCE [LARGE SCALE GENOMIC DNA]</scope>
    <source>
        <strain evidence="1 2">ET03</strain>
    </source>
</reference>
<dbReference type="Gene3D" id="3.50.4.20">
    <property type="match status" value="1"/>
</dbReference>
<evidence type="ECO:0000313" key="1">
    <source>
        <dbReference type="EMBL" id="PJK17308.1"/>
    </source>
</evidence>
<organism evidence="1 2">
    <name type="scientific">Chryseomicrobium excrementi</name>
    <dbReference type="NCBI Taxonomy" id="2041346"/>
    <lineage>
        <taxon>Bacteria</taxon>
        <taxon>Bacillati</taxon>
        <taxon>Bacillota</taxon>
        <taxon>Bacilli</taxon>
        <taxon>Bacillales</taxon>
        <taxon>Caryophanaceae</taxon>
        <taxon>Chryseomicrobium</taxon>
    </lineage>
</organism>
<accession>A0A2M9F1H4</accession>
<dbReference type="OrthoDB" id="1650379at2"/>
<dbReference type="EMBL" id="PCGR01000002">
    <property type="protein sequence ID" value="PJK17308.1"/>
    <property type="molecule type" value="Genomic_DNA"/>
</dbReference>
<dbReference type="InterPro" id="IPR009370">
    <property type="entry name" value="YutD-like"/>
</dbReference>
<proteinExistence type="predicted"/>
<comment type="caution">
    <text evidence="1">The sequence shown here is derived from an EMBL/GenBank/DDBJ whole genome shotgun (WGS) entry which is preliminary data.</text>
</comment>
<dbReference type="Pfam" id="PF06265">
    <property type="entry name" value="YutD-like"/>
    <property type="match status" value="1"/>
</dbReference>
<sequence>MHLDGYQYEVVEEFREGFNQETLEERYSDVLQKYDYIFGDWGYGQLRLRGFYEDKNPKATFDTKIGTIHDYILEFCNFGCAYFLIKKLGKIQVQPTPPVEVGGEAEELAVEQNEEKAE</sequence>
<dbReference type="InterPro" id="IPR038141">
    <property type="entry name" value="YutD-like_sf"/>
</dbReference>
<name>A0A2M9F1H4_9BACL</name>
<dbReference type="Proteomes" id="UP000228680">
    <property type="component" value="Unassembled WGS sequence"/>
</dbReference>
<dbReference type="AlphaFoldDB" id="A0A2M9F1H4"/>
<evidence type="ECO:0008006" key="3">
    <source>
        <dbReference type="Google" id="ProtNLM"/>
    </source>
</evidence>